<dbReference type="AlphaFoldDB" id="A0A117LBA9"/>
<evidence type="ECO:0000256" key="5">
    <source>
        <dbReference type="HAMAP-Rule" id="MF_00902"/>
    </source>
</evidence>
<comment type="subcellular location">
    <subcellularLocation>
        <location evidence="5">Cell membrane</location>
        <topology evidence="5">Multi-pass membrane protein</topology>
    </subcellularLocation>
    <subcellularLocation>
        <location evidence="1">Membrane</location>
        <topology evidence="1">Multi-pass membrane protein</topology>
    </subcellularLocation>
</comment>
<dbReference type="InterPro" id="IPR002033">
    <property type="entry name" value="TatC"/>
</dbReference>
<dbReference type="GO" id="GO:0009977">
    <property type="term" value="F:proton motive force dependent protein transmembrane transporter activity"/>
    <property type="evidence" value="ECO:0007669"/>
    <property type="project" value="TreeGrafter"/>
</dbReference>
<reference evidence="7" key="1">
    <citation type="journal article" date="2015" name="MBio">
        <title>Genome-Resolved Metagenomic Analysis Reveals Roles for Candidate Phyla and Other Microbial Community Members in Biogeochemical Transformations in Oil Reservoirs.</title>
        <authorList>
            <person name="Hu P."/>
            <person name="Tom L."/>
            <person name="Singh A."/>
            <person name="Thomas B.C."/>
            <person name="Baker B.J."/>
            <person name="Piceno Y.M."/>
            <person name="Andersen G.L."/>
            <person name="Banfield J.F."/>
        </authorList>
    </citation>
    <scope>NUCLEOTIDE SEQUENCE [LARGE SCALE GENOMIC DNA]</scope>
</reference>
<keyword evidence="2 5" id="KW-0812">Transmembrane</keyword>
<feature type="transmembrane region" description="Helical" evidence="5">
    <location>
        <begin position="161"/>
        <end position="185"/>
    </location>
</feature>
<keyword evidence="5" id="KW-1003">Cell membrane</keyword>
<evidence type="ECO:0000256" key="1">
    <source>
        <dbReference type="ARBA" id="ARBA00004141"/>
    </source>
</evidence>
<gene>
    <name evidence="5" type="primary">tatC</name>
    <name evidence="6" type="ORF">XD66_0611</name>
</gene>
<keyword evidence="5" id="KW-0653">Protein transport</keyword>
<dbReference type="EMBL" id="LGFO01000057">
    <property type="protein sequence ID" value="KUK36681.1"/>
    <property type="molecule type" value="Genomic_DNA"/>
</dbReference>
<protein>
    <recommendedName>
        <fullName evidence="5">Sec-independent protein translocase protein TatC</fullName>
    </recommendedName>
</protein>
<keyword evidence="4 5" id="KW-0472">Membrane</keyword>
<dbReference type="NCBIfam" id="TIGR00945">
    <property type="entry name" value="tatC"/>
    <property type="match status" value="1"/>
</dbReference>
<comment type="similarity">
    <text evidence="5">Belongs to the TatC family.</text>
</comment>
<feature type="transmembrane region" description="Helical" evidence="5">
    <location>
        <begin position="71"/>
        <end position="92"/>
    </location>
</feature>
<comment type="subunit">
    <text evidence="5">Forms a complex with TatA.</text>
</comment>
<feature type="transmembrane region" description="Helical" evidence="5">
    <location>
        <begin position="219"/>
        <end position="240"/>
    </location>
</feature>
<dbReference type="PRINTS" id="PR01840">
    <property type="entry name" value="TATCFAMILY"/>
</dbReference>
<keyword evidence="5" id="KW-0811">Translocation</keyword>
<keyword evidence="5" id="KW-0813">Transport</keyword>
<comment type="function">
    <text evidence="5">Part of the twin-arginine translocation (Tat) system that transports large folded proteins containing a characteristic twin-arginine motif in their signal peptide across membranes.</text>
</comment>
<dbReference type="Pfam" id="PF00902">
    <property type="entry name" value="TatC"/>
    <property type="match status" value="1"/>
</dbReference>
<evidence type="ECO:0000313" key="7">
    <source>
        <dbReference type="Proteomes" id="UP000053326"/>
    </source>
</evidence>
<sequence length="255" mass="28401">MTGNGAPEKEETMSLVQHLEEFRRVIIISLLAIGIASVVSFFFIEQILKIITRPLDAQGIKLVYTAITEGIFVKFKIALIAGAIFAAPVVLWQGWRFVVPALYPHEKRYLCRLLPASVILFVAGVVFAYFAVFPVAIYVLINLASEFDPMLTISRYLSFTMTFLIPFGLIFELPLVVYFLTKIGVVTPEWLIRNRKYAVVVTFILAAMLTPGPDPLSQLIMAAPILVLYEVGIIVAKTVARKKDAKFNELAGEEG</sequence>
<evidence type="ECO:0000256" key="2">
    <source>
        <dbReference type="ARBA" id="ARBA00022692"/>
    </source>
</evidence>
<dbReference type="GO" id="GO:0065002">
    <property type="term" value="P:intracellular protein transmembrane transport"/>
    <property type="evidence" value="ECO:0007669"/>
    <property type="project" value="TreeGrafter"/>
</dbReference>
<comment type="caution">
    <text evidence="6">The sequence shown here is derived from an EMBL/GenBank/DDBJ whole genome shotgun (WGS) entry which is preliminary data.</text>
</comment>
<evidence type="ECO:0000256" key="4">
    <source>
        <dbReference type="ARBA" id="ARBA00023136"/>
    </source>
</evidence>
<dbReference type="PANTHER" id="PTHR30371:SF0">
    <property type="entry name" value="SEC-INDEPENDENT PROTEIN TRANSLOCASE PROTEIN TATC, CHLOROPLASTIC-RELATED"/>
    <property type="match status" value="1"/>
</dbReference>
<dbReference type="GO" id="GO:0033281">
    <property type="term" value="C:TAT protein transport complex"/>
    <property type="evidence" value="ECO:0007669"/>
    <property type="project" value="UniProtKB-UniRule"/>
</dbReference>
<feature type="transmembrane region" description="Helical" evidence="5">
    <location>
        <begin position="113"/>
        <end position="141"/>
    </location>
</feature>
<dbReference type="HAMAP" id="MF_00902">
    <property type="entry name" value="TatC"/>
    <property type="match status" value="1"/>
</dbReference>
<evidence type="ECO:0000256" key="3">
    <source>
        <dbReference type="ARBA" id="ARBA00022989"/>
    </source>
</evidence>
<dbReference type="Proteomes" id="UP000053326">
    <property type="component" value="Unassembled WGS sequence"/>
</dbReference>
<feature type="transmembrane region" description="Helical" evidence="5">
    <location>
        <begin position="25"/>
        <end position="44"/>
    </location>
</feature>
<keyword evidence="3 5" id="KW-1133">Transmembrane helix</keyword>
<evidence type="ECO:0000313" key="6">
    <source>
        <dbReference type="EMBL" id="KUK36681.1"/>
    </source>
</evidence>
<proteinExistence type="inferred from homology"/>
<organism evidence="6 7">
    <name type="scientific">Thermacetogenium phaeum</name>
    <dbReference type="NCBI Taxonomy" id="85874"/>
    <lineage>
        <taxon>Bacteria</taxon>
        <taxon>Bacillati</taxon>
        <taxon>Bacillota</taxon>
        <taxon>Clostridia</taxon>
        <taxon>Thermoanaerobacterales</taxon>
        <taxon>Thermoanaerobacteraceae</taxon>
        <taxon>Thermacetogenium</taxon>
    </lineage>
</organism>
<name>A0A117LBA9_9THEO</name>
<accession>A0A117LBA9</accession>
<dbReference type="GO" id="GO:0043953">
    <property type="term" value="P:protein transport by the Tat complex"/>
    <property type="evidence" value="ECO:0007669"/>
    <property type="project" value="UniProtKB-UniRule"/>
</dbReference>
<dbReference type="PANTHER" id="PTHR30371">
    <property type="entry name" value="SEC-INDEPENDENT PROTEIN TRANSLOCASE PROTEIN TATC"/>
    <property type="match status" value="1"/>
</dbReference>
<feature type="transmembrane region" description="Helical" evidence="5">
    <location>
        <begin position="197"/>
        <end position="213"/>
    </location>
</feature>